<dbReference type="EMBL" id="WPHM01000002">
    <property type="protein sequence ID" value="MUZ56944.1"/>
    <property type="molecule type" value="Genomic_DNA"/>
</dbReference>
<protein>
    <submittedName>
        <fullName evidence="8">Recombinase family protein</fullName>
    </submittedName>
</protein>
<dbReference type="PANTHER" id="PTHR30461:SF2">
    <property type="entry name" value="SERINE RECOMBINASE PINE-RELATED"/>
    <property type="match status" value="1"/>
</dbReference>
<proteinExistence type="inferred from homology"/>
<dbReference type="Proteomes" id="UP000436692">
    <property type="component" value="Unassembled WGS sequence"/>
</dbReference>
<dbReference type="PROSITE" id="PS00398">
    <property type="entry name" value="RECOMBINASES_2"/>
    <property type="match status" value="1"/>
</dbReference>
<dbReference type="SUPFAM" id="SSF46689">
    <property type="entry name" value="Homeodomain-like"/>
    <property type="match status" value="1"/>
</dbReference>
<comment type="caution">
    <text evidence="8">The sequence shown here is derived from an EMBL/GenBank/DDBJ whole genome shotgun (WGS) entry which is preliminary data.</text>
</comment>
<evidence type="ECO:0000256" key="6">
    <source>
        <dbReference type="PIRSR" id="PIRSR606118-50"/>
    </source>
</evidence>
<dbReference type="InterPro" id="IPR036162">
    <property type="entry name" value="Resolvase-like_N_sf"/>
</dbReference>
<dbReference type="SUPFAM" id="SSF53041">
    <property type="entry name" value="Resolvase-like"/>
    <property type="match status" value="1"/>
</dbReference>
<reference evidence="8 9" key="1">
    <citation type="submission" date="2019-12" db="EMBL/GenBank/DDBJ databases">
        <title>Whole-genome sequencing of Allorhizobium vitis.</title>
        <authorList>
            <person name="Gan H.M."/>
            <person name="Szegedi E."/>
            <person name="Burr T."/>
            <person name="Savka M.A."/>
        </authorList>
    </citation>
    <scope>NUCLEOTIDE SEQUENCE [LARGE SCALE GENOMIC DNA]</scope>
    <source>
        <strain evidence="8 9">CG989</strain>
    </source>
</reference>
<dbReference type="RefSeq" id="WP_156547187.1">
    <property type="nucleotide sequence ID" value="NZ_JABAEJ010000002.1"/>
</dbReference>
<evidence type="ECO:0000256" key="2">
    <source>
        <dbReference type="ARBA" id="ARBA00022908"/>
    </source>
</evidence>
<dbReference type="Gene3D" id="1.10.10.60">
    <property type="entry name" value="Homeodomain-like"/>
    <property type="match status" value="1"/>
</dbReference>
<dbReference type="GO" id="GO:0003677">
    <property type="term" value="F:DNA binding"/>
    <property type="evidence" value="ECO:0007669"/>
    <property type="project" value="UniProtKB-KW"/>
</dbReference>
<evidence type="ECO:0000256" key="5">
    <source>
        <dbReference type="ARBA" id="ARBA00023172"/>
    </source>
</evidence>
<keyword evidence="4" id="KW-0238">DNA-binding</keyword>
<dbReference type="PROSITE" id="PS51736">
    <property type="entry name" value="RECOMBINASES_3"/>
    <property type="match status" value="1"/>
</dbReference>
<dbReference type="FunFam" id="3.40.50.1390:FF:000001">
    <property type="entry name" value="DNA recombinase"/>
    <property type="match status" value="1"/>
</dbReference>
<evidence type="ECO:0000256" key="3">
    <source>
        <dbReference type="ARBA" id="ARBA00023100"/>
    </source>
</evidence>
<dbReference type="Pfam" id="PF00239">
    <property type="entry name" value="Resolvase"/>
    <property type="match status" value="1"/>
</dbReference>
<dbReference type="InterPro" id="IPR050639">
    <property type="entry name" value="SSR_resolvase"/>
</dbReference>
<feature type="active site" description="O-(5'-phospho-DNA)-serine intermediate" evidence="6">
    <location>
        <position position="9"/>
    </location>
</feature>
<dbReference type="GO" id="GO:0000150">
    <property type="term" value="F:DNA strand exchange activity"/>
    <property type="evidence" value="ECO:0007669"/>
    <property type="project" value="UniProtKB-KW"/>
</dbReference>
<gene>
    <name evidence="8" type="ORF">GOZ95_05620</name>
</gene>
<dbReference type="Gene3D" id="3.40.50.1390">
    <property type="entry name" value="Resolvase, N-terminal catalytic domain"/>
    <property type="match status" value="1"/>
</dbReference>
<keyword evidence="3" id="KW-0230">DNA invertase</keyword>
<evidence type="ECO:0000256" key="1">
    <source>
        <dbReference type="ARBA" id="ARBA00009913"/>
    </source>
</evidence>
<dbReference type="GO" id="GO:0015074">
    <property type="term" value="P:DNA integration"/>
    <property type="evidence" value="ECO:0007669"/>
    <property type="project" value="UniProtKB-KW"/>
</dbReference>
<evidence type="ECO:0000256" key="4">
    <source>
        <dbReference type="ARBA" id="ARBA00023125"/>
    </source>
</evidence>
<feature type="domain" description="Resolvase/invertase-type recombinase catalytic" evidence="7">
    <location>
        <begin position="1"/>
        <end position="134"/>
    </location>
</feature>
<evidence type="ECO:0000313" key="8">
    <source>
        <dbReference type="EMBL" id="MUZ56944.1"/>
    </source>
</evidence>
<sequence length="207" mass="22686">MLIGYMRVSTSEQNLDLQRDGLERAGCEKIYEDVCSGRSTERPGLAKALEISRAGDALVVWKLDRIGRSLPHVVGLVSDLQKRGIGLKVLTGDVDTTTTTGRLVFGIFAMLAEFERDLIYERTMAGLAAARARGRAGGRPRVMTLQKLKVAMAMMADQDNAARDVAAQLGMSLSTLYAYVDAKGKPRERANELLTKRRAKRETAAQV</sequence>
<dbReference type="SMART" id="SM00857">
    <property type="entry name" value="Resolvase"/>
    <property type="match status" value="1"/>
</dbReference>
<accession>A0AAE4WBI0</accession>
<keyword evidence="5" id="KW-0233">DNA recombination</keyword>
<name>A0AAE4WBI0_AGRVI</name>
<keyword evidence="2" id="KW-0229">DNA integration</keyword>
<organism evidence="8 9">
    <name type="scientific">Agrobacterium vitis</name>
    <name type="common">Rhizobium vitis</name>
    <dbReference type="NCBI Taxonomy" id="373"/>
    <lineage>
        <taxon>Bacteria</taxon>
        <taxon>Pseudomonadati</taxon>
        <taxon>Pseudomonadota</taxon>
        <taxon>Alphaproteobacteria</taxon>
        <taxon>Hyphomicrobiales</taxon>
        <taxon>Rhizobiaceae</taxon>
        <taxon>Rhizobium/Agrobacterium group</taxon>
        <taxon>Agrobacterium</taxon>
    </lineage>
</organism>
<evidence type="ECO:0000259" key="7">
    <source>
        <dbReference type="PROSITE" id="PS51736"/>
    </source>
</evidence>
<dbReference type="InterPro" id="IPR006118">
    <property type="entry name" value="Recombinase_CS"/>
</dbReference>
<dbReference type="InterPro" id="IPR006119">
    <property type="entry name" value="Resolv_N"/>
</dbReference>
<evidence type="ECO:0000313" key="9">
    <source>
        <dbReference type="Proteomes" id="UP000436692"/>
    </source>
</evidence>
<dbReference type="CDD" id="cd03768">
    <property type="entry name" value="SR_ResInv"/>
    <property type="match status" value="1"/>
</dbReference>
<comment type="similarity">
    <text evidence="1">Belongs to the site-specific recombinase resolvase family.</text>
</comment>
<dbReference type="InterPro" id="IPR009057">
    <property type="entry name" value="Homeodomain-like_sf"/>
</dbReference>
<dbReference type="AlphaFoldDB" id="A0AAE4WBI0"/>
<dbReference type="PANTHER" id="PTHR30461">
    <property type="entry name" value="DNA-INVERTASE FROM LAMBDOID PROPHAGE"/>
    <property type="match status" value="1"/>
</dbReference>